<sequence>MLSKKILTLVSILTCSLLFLFPFTSISSPTLLNKSEFKKKVEKGIERNVIKGFESKDEKEVERIYNLTISKGDFAPDGFKRQIYLINGGFPGPLMEANCGDTIVINVENKLNEDTTIHSHGIYQRGTPWFDGVPGQSQCSIPAHDKFTYKFKVDQSGTYWYHSHSRAQYIEGMIGALVIHDPKDPYKNEYDEEIIVILQDWYHNDSTTLLATFLTPESQGNEPVPDNGLINGKNSYNCSWAPKGYNCVNNAPLSKFKFVYGKKYRIRIINASAFSAFIFSIDGHPMDVIEVEGMMTKRHTIHRLPINIAQRYSVIVTANKPKNSYWMRAEMETACFATQSDTLNPLVKAIVEYDGCTNDVPTSTAWSDNIETCIDLDASDLKPYVKQKIPDCDYKLNVTINFQPDASNVTLGYINNSTYVIDTKYPTLKKIYDDVKTFAPDQNVFLINSAKVHGHVFWILGIGKNGTTLNYSKLNTYDPIQRDTSTVPAGGWAVFRFVADNPGWHVQSGLVSQFVVSPDKIKKLSPPEEWKEKCK</sequence>
<keyword evidence="2" id="KW-1185">Reference proteome</keyword>
<gene>
    <name evidence="1" type="ORF">SCALOS_LOCUS2809</name>
</gene>
<dbReference type="EMBL" id="CAJVPM010002676">
    <property type="protein sequence ID" value="CAG8490557.1"/>
    <property type="molecule type" value="Genomic_DNA"/>
</dbReference>
<proteinExistence type="predicted"/>
<comment type="caution">
    <text evidence="1">The sequence shown here is derived from an EMBL/GenBank/DDBJ whole genome shotgun (WGS) entry which is preliminary data.</text>
</comment>
<evidence type="ECO:0000313" key="1">
    <source>
        <dbReference type="EMBL" id="CAG8490557.1"/>
    </source>
</evidence>
<evidence type="ECO:0000313" key="2">
    <source>
        <dbReference type="Proteomes" id="UP000789860"/>
    </source>
</evidence>
<name>A0ACA9KUB9_9GLOM</name>
<protein>
    <submittedName>
        <fullName evidence="1">8581_t:CDS:1</fullName>
    </submittedName>
</protein>
<organism evidence="1 2">
    <name type="scientific">Scutellospora calospora</name>
    <dbReference type="NCBI Taxonomy" id="85575"/>
    <lineage>
        <taxon>Eukaryota</taxon>
        <taxon>Fungi</taxon>
        <taxon>Fungi incertae sedis</taxon>
        <taxon>Mucoromycota</taxon>
        <taxon>Glomeromycotina</taxon>
        <taxon>Glomeromycetes</taxon>
        <taxon>Diversisporales</taxon>
        <taxon>Gigasporaceae</taxon>
        <taxon>Scutellospora</taxon>
    </lineage>
</organism>
<reference evidence="1" key="1">
    <citation type="submission" date="2021-06" db="EMBL/GenBank/DDBJ databases">
        <authorList>
            <person name="Kallberg Y."/>
            <person name="Tangrot J."/>
            <person name="Rosling A."/>
        </authorList>
    </citation>
    <scope>NUCLEOTIDE SEQUENCE</scope>
    <source>
        <strain evidence="1">AU212A</strain>
    </source>
</reference>
<accession>A0ACA9KUB9</accession>
<dbReference type="Proteomes" id="UP000789860">
    <property type="component" value="Unassembled WGS sequence"/>
</dbReference>